<comment type="caution">
    <text evidence="2">The sequence shown here is derived from an EMBL/GenBank/DDBJ whole genome shotgun (WGS) entry which is preliminary data.</text>
</comment>
<dbReference type="RefSeq" id="WP_203900278.1">
    <property type="nucleotide sequence ID" value="NZ_BOPF01000012.1"/>
</dbReference>
<evidence type="ECO:0000313" key="3">
    <source>
        <dbReference type="Proteomes" id="UP000619260"/>
    </source>
</evidence>
<dbReference type="InterPro" id="IPR032708">
    <property type="entry name" value="McjB_C"/>
</dbReference>
<reference evidence="2" key="1">
    <citation type="submission" date="2021-01" db="EMBL/GenBank/DDBJ databases">
        <title>Whole genome shotgun sequence of Virgisporangium aliadipatigenens NBRC 105644.</title>
        <authorList>
            <person name="Komaki H."/>
            <person name="Tamura T."/>
        </authorList>
    </citation>
    <scope>NUCLEOTIDE SEQUENCE</scope>
    <source>
        <strain evidence="2">NBRC 105644</strain>
    </source>
</reference>
<protein>
    <recommendedName>
        <fullName evidence="1">Microcin J25-processing protein McjB C-terminal domain-containing protein</fullName>
    </recommendedName>
</protein>
<gene>
    <name evidence="2" type="ORF">Val02_36470</name>
</gene>
<dbReference type="Proteomes" id="UP000619260">
    <property type="component" value="Unassembled WGS sequence"/>
</dbReference>
<accession>A0A8J3YMW5</accession>
<dbReference type="Pfam" id="PF13471">
    <property type="entry name" value="Transglut_core3"/>
    <property type="match status" value="1"/>
</dbReference>
<evidence type="ECO:0000259" key="1">
    <source>
        <dbReference type="Pfam" id="PF13471"/>
    </source>
</evidence>
<evidence type="ECO:0000313" key="2">
    <source>
        <dbReference type="EMBL" id="GIJ46761.1"/>
    </source>
</evidence>
<sequence length="135" mass="14437">MPRTRTLLLAGEAAVALTGATLAVRSLGQRRLMRTLGRATPAETEETVRPERVRRARRVAGIVDRVADLLPWHPVCLPRALATRALLRRRGIACELHLGITGTAPLAAHAWVTAGGAVVQGGPIGHITPLATLRR</sequence>
<dbReference type="NCBIfam" id="NF033537">
    <property type="entry name" value="lasso_biosyn_B2"/>
    <property type="match status" value="1"/>
</dbReference>
<dbReference type="AlphaFoldDB" id="A0A8J3YMW5"/>
<keyword evidence="3" id="KW-1185">Reference proteome</keyword>
<dbReference type="EMBL" id="BOPF01000012">
    <property type="protein sequence ID" value="GIJ46761.1"/>
    <property type="molecule type" value="Genomic_DNA"/>
</dbReference>
<feature type="domain" description="Microcin J25-processing protein McjB C-terminal" evidence="1">
    <location>
        <begin position="27"/>
        <end position="127"/>
    </location>
</feature>
<organism evidence="2 3">
    <name type="scientific">Virgisporangium aliadipatigenens</name>
    <dbReference type="NCBI Taxonomy" id="741659"/>
    <lineage>
        <taxon>Bacteria</taxon>
        <taxon>Bacillati</taxon>
        <taxon>Actinomycetota</taxon>
        <taxon>Actinomycetes</taxon>
        <taxon>Micromonosporales</taxon>
        <taxon>Micromonosporaceae</taxon>
        <taxon>Virgisporangium</taxon>
    </lineage>
</organism>
<name>A0A8J3YMW5_9ACTN</name>
<dbReference type="InterPro" id="IPR053521">
    <property type="entry name" value="McjB-like"/>
</dbReference>
<proteinExistence type="predicted"/>